<evidence type="ECO:0000313" key="4">
    <source>
        <dbReference type="Proteomes" id="UP000244224"/>
    </source>
</evidence>
<dbReference type="Pfam" id="PF04993">
    <property type="entry name" value="TfoX_N"/>
    <property type="match status" value="1"/>
</dbReference>
<accession>A0A2T6B581</accession>
<keyword evidence="1" id="KW-0472">Membrane</keyword>
<reference evidence="3 4" key="1">
    <citation type="submission" date="2018-04" db="EMBL/GenBank/DDBJ databases">
        <title>Genomic Encyclopedia of Archaeal and Bacterial Type Strains, Phase II (KMG-II): from individual species to whole genera.</title>
        <authorList>
            <person name="Goeker M."/>
        </authorList>
    </citation>
    <scope>NUCLEOTIDE SEQUENCE [LARGE SCALE GENOMIC DNA]</scope>
    <source>
        <strain evidence="3 4">DSM 21823</strain>
    </source>
</reference>
<dbReference type="OrthoDB" id="214902at2"/>
<keyword evidence="1" id="KW-0812">Transmembrane</keyword>
<name>A0A2T6B581_9RHOB</name>
<comment type="caution">
    <text evidence="3">The sequence shown here is derived from an EMBL/GenBank/DDBJ whole genome shotgun (WGS) entry which is preliminary data.</text>
</comment>
<dbReference type="RefSeq" id="WP_108128535.1">
    <property type="nucleotide sequence ID" value="NZ_QBKP01000004.1"/>
</dbReference>
<feature type="transmembrane region" description="Helical" evidence="1">
    <location>
        <begin position="25"/>
        <end position="45"/>
    </location>
</feature>
<proteinExistence type="predicted"/>
<evidence type="ECO:0000256" key="1">
    <source>
        <dbReference type="SAM" id="Phobius"/>
    </source>
</evidence>
<keyword evidence="4" id="KW-1185">Reference proteome</keyword>
<sequence>MAYDEGMAQMLRDDLADHPFREQKMFGGIAFMLAGNMVCGAYSGGAMFRVGKDRMAAALALPGVAQMMMGGRPMSVMAECSPETAADDGLRGALMRLALDCVAELPPKVAKARKTR</sequence>
<dbReference type="SUPFAM" id="SSF159894">
    <property type="entry name" value="YgaC/TfoX-N like"/>
    <property type="match status" value="1"/>
</dbReference>
<organism evidence="3 4">
    <name type="scientific">Gemmobacter caeni</name>
    <dbReference type="NCBI Taxonomy" id="589035"/>
    <lineage>
        <taxon>Bacteria</taxon>
        <taxon>Pseudomonadati</taxon>
        <taxon>Pseudomonadota</taxon>
        <taxon>Alphaproteobacteria</taxon>
        <taxon>Rhodobacterales</taxon>
        <taxon>Paracoccaceae</taxon>
        <taxon>Gemmobacter</taxon>
    </lineage>
</organism>
<protein>
    <submittedName>
        <fullName evidence="3">TfoX-like protein</fullName>
    </submittedName>
</protein>
<dbReference type="AlphaFoldDB" id="A0A2T6B581"/>
<evidence type="ECO:0000313" key="3">
    <source>
        <dbReference type="EMBL" id="PTX51193.1"/>
    </source>
</evidence>
<dbReference type="EMBL" id="QBKP01000004">
    <property type="protein sequence ID" value="PTX51193.1"/>
    <property type="molecule type" value="Genomic_DNA"/>
</dbReference>
<dbReference type="InterPro" id="IPR007076">
    <property type="entry name" value="TfoX_N"/>
</dbReference>
<gene>
    <name evidence="3" type="ORF">C8N34_104313</name>
</gene>
<dbReference type="Proteomes" id="UP000244224">
    <property type="component" value="Unassembled WGS sequence"/>
</dbReference>
<evidence type="ECO:0000259" key="2">
    <source>
        <dbReference type="Pfam" id="PF04993"/>
    </source>
</evidence>
<feature type="domain" description="TfoX N-terminal" evidence="2">
    <location>
        <begin position="19"/>
        <end position="73"/>
    </location>
</feature>
<keyword evidence="1" id="KW-1133">Transmembrane helix</keyword>